<feature type="region of interest" description="Disordered" evidence="1">
    <location>
        <begin position="1"/>
        <end position="66"/>
    </location>
</feature>
<sequence>MGGLTRFNPRSEGELGTERMVSENPVAGAGEIINETAGDQARKQFRASDTSSPEQDSRRPLIIPHQITQVIFQ</sequence>
<dbReference type="Proteomes" id="UP001272242">
    <property type="component" value="Unassembled WGS sequence"/>
</dbReference>
<dbReference type="EMBL" id="JAXBLV010000178">
    <property type="protein sequence ID" value="MDY3560400.1"/>
    <property type="molecule type" value="Genomic_DNA"/>
</dbReference>
<reference evidence="3" key="1">
    <citation type="journal article" date="2023" name="Mar. Drugs">
        <title>Gemmata algarum, a Novel Planctomycete Isolated from an Algal Mat, Displays Antimicrobial Activity.</title>
        <authorList>
            <person name="Kumar G."/>
            <person name="Kallscheuer N."/>
            <person name="Kashif M."/>
            <person name="Ahamad S."/>
            <person name="Jagadeeshwari U."/>
            <person name="Pannikurungottu S."/>
            <person name="Haufschild T."/>
            <person name="Kabuu M."/>
            <person name="Sasikala C."/>
            <person name="Jogler C."/>
            <person name="Ramana C."/>
        </authorList>
    </citation>
    <scope>NUCLEOTIDE SEQUENCE [LARGE SCALE GENOMIC DNA]</scope>
    <source>
        <strain evidence="3">JC673</strain>
    </source>
</reference>
<organism evidence="2 3">
    <name type="scientific">Gemmata algarum</name>
    <dbReference type="NCBI Taxonomy" id="2975278"/>
    <lineage>
        <taxon>Bacteria</taxon>
        <taxon>Pseudomonadati</taxon>
        <taxon>Planctomycetota</taxon>
        <taxon>Planctomycetia</taxon>
        <taxon>Gemmatales</taxon>
        <taxon>Gemmataceae</taxon>
        <taxon>Gemmata</taxon>
    </lineage>
</organism>
<keyword evidence="3" id="KW-1185">Reference proteome</keyword>
<proteinExistence type="predicted"/>
<gene>
    <name evidence="2" type="ORF">R5W23_001634</name>
</gene>
<accession>A0ABU5F0Y6</accession>
<dbReference type="RefSeq" id="WP_320686981.1">
    <property type="nucleotide sequence ID" value="NZ_JAXBLV010000178.1"/>
</dbReference>
<evidence type="ECO:0000256" key="1">
    <source>
        <dbReference type="SAM" id="MobiDB-lite"/>
    </source>
</evidence>
<comment type="caution">
    <text evidence="2">The sequence shown here is derived from an EMBL/GenBank/DDBJ whole genome shotgun (WGS) entry which is preliminary data.</text>
</comment>
<protein>
    <submittedName>
        <fullName evidence="2">Uncharacterized protein</fullName>
    </submittedName>
</protein>
<evidence type="ECO:0000313" key="2">
    <source>
        <dbReference type="EMBL" id="MDY3560400.1"/>
    </source>
</evidence>
<name>A0ABU5F0Y6_9BACT</name>
<evidence type="ECO:0000313" key="3">
    <source>
        <dbReference type="Proteomes" id="UP001272242"/>
    </source>
</evidence>
<feature type="compositionally biased region" description="Basic and acidic residues" evidence="1">
    <location>
        <begin position="9"/>
        <end position="21"/>
    </location>
</feature>